<evidence type="ECO:0000256" key="3">
    <source>
        <dbReference type="ARBA" id="ARBA00015716"/>
    </source>
</evidence>
<gene>
    <name evidence="6" type="ORF">ACFODZ_05570</name>
</gene>
<dbReference type="PANTHER" id="PTHR38099:SF1">
    <property type="entry name" value="LARGE RIBOSOMAL RNA SUBUNIT ACCUMULATION PROTEIN YCED"/>
    <property type="match status" value="1"/>
</dbReference>
<dbReference type="EMBL" id="JBHRTS010000003">
    <property type="protein sequence ID" value="MFC3193702.1"/>
    <property type="molecule type" value="Genomic_DNA"/>
</dbReference>
<dbReference type="PANTHER" id="PTHR38099">
    <property type="entry name" value="LARGE RIBOSOMAL RNA SUBUNIT ACCUMULATION PROTEIN YCED"/>
    <property type="match status" value="1"/>
</dbReference>
<dbReference type="RefSeq" id="WP_077411491.1">
    <property type="nucleotide sequence ID" value="NZ_JBHRTS010000003.1"/>
</dbReference>
<dbReference type="Proteomes" id="UP001595533">
    <property type="component" value="Unassembled WGS sequence"/>
</dbReference>
<dbReference type="Pfam" id="PF02620">
    <property type="entry name" value="YceD"/>
    <property type="match status" value="1"/>
</dbReference>
<proteinExistence type="inferred from homology"/>
<evidence type="ECO:0000313" key="6">
    <source>
        <dbReference type="EMBL" id="MFC3193702.1"/>
    </source>
</evidence>
<reference evidence="7" key="1">
    <citation type="journal article" date="2019" name="Int. J. Syst. Evol. Microbiol.">
        <title>The Global Catalogue of Microorganisms (GCM) 10K type strain sequencing project: providing services to taxonomists for standard genome sequencing and annotation.</title>
        <authorList>
            <consortium name="The Broad Institute Genomics Platform"/>
            <consortium name="The Broad Institute Genome Sequencing Center for Infectious Disease"/>
            <person name="Wu L."/>
            <person name="Ma J."/>
        </authorList>
    </citation>
    <scope>NUCLEOTIDE SEQUENCE [LARGE SCALE GENOMIC DNA]</scope>
    <source>
        <strain evidence="7">KCTC 42953</strain>
    </source>
</reference>
<organism evidence="6 7">
    <name type="scientific">Marinicella sediminis</name>
    <dbReference type="NCBI Taxonomy" id="1792834"/>
    <lineage>
        <taxon>Bacteria</taxon>
        <taxon>Pseudomonadati</taxon>
        <taxon>Pseudomonadota</taxon>
        <taxon>Gammaproteobacteria</taxon>
        <taxon>Lysobacterales</taxon>
        <taxon>Marinicellaceae</taxon>
        <taxon>Marinicella</taxon>
    </lineage>
</organism>
<keyword evidence="7" id="KW-1185">Reference proteome</keyword>
<dbReference type="InterPro" id="IPR003772">
    <property type="entry name" value="YceD"/>
</dbReference>
<evidence type="ECO:0000256" key="2">
    <source>
        <dbReference type="ARBA" id="ARBA00010740"/>
    </source>
</evidence>
<dbReference type="InterPro" id="IPR039255">
    <property type="entry name" value="YceD_bac"/>
</dbReference>
<accession>A0ABV7J9D5</accession>
<protein>
    <recommendedName>
        <fullName evidence="3">Large ribosomal RNA subunit accumulation protein YceD</fullName>
    </recommendedName>
    <alternativeName>
        <fullName evidence="5">23S rRNA accumulation protein YceD</fullName>
    </alternativeName>
</protein>
<keyword evidence="4" id="KW-0690">Ribosome biogenesis</keyword>
<evidence type="ECO:0000256" key="4">
    <source>
        <dbReference type="ARBA" id="ARBA00022517"/>
    </source>
</evidence>
<evidence type="ECO:0000256" key="5">
    <source>
        <dbReference type="ARBA" id="ARBA00031841"/>
    </source>
</evidence>
<evidence type="ECO:0000256" key="1">
    <source>
        <dbReference type="ARBA" id="ARBA00002868"/>
    </source>
</evidence>
<sequence>MVKSLPDSIELNAAVRKEWQLTGAVLLSDLDRMPTEMIRSADAVIEYEIYFRQSTAVLGEAVVRIKADLELICQRSLETFKFPLRSDNTIGFISELEDEEKLATDVSPSWVEDMLVDPKALIEDEILLMIPDVPVKPGAELDSQYLNDQDDDTAEEEVENPFAVLKDLK</sequence>
<comment type="similarity">
    <text evidence="2">Belongs to the DUF177 domain family.</text>
</comment>
<evidence type="ECO:0000313" key="7">
    <source>
        <dbReference type="Proteomes" id="UP001595533"/>
    </source>
</evidence>
<name>A0ABV7J9D5_9GAMM</name>
<comment type="caution">
    <text evidence="6">The sequence shown here is derived from an EMBL/GenBank/DDBJ whole genome shotgun (WGS) entry which is preliminary data.</text>
</comment>
<comment type="function">
    <text evidence="1">Plays a role in synthesis, processing and/or stability of 23S rRNA.</text>
</comment>